<dbReference type="Pfam" id="PF04773">
    <property type="entry name" value="FecR"/>
    <property type="match status" value="1"/>
</dbReference>
<proteinExistence type="predicted"/>
<sequence>MMTSLPSSPAPSNITRVAEAVNGVPICIYHSSRSRMPHRMWPTEHKHIGMTGVPAIPRKDRTMRRMLPLVLLLCAQAAPAEDWLYLTYPGDTPLKIGRDYLNKPSDWDKVLKLNKVKNEYVLPVHTRIRIPVELLKVTPAPVTVSHVEGNVRVKPDGGTFRPLAVGDKLTGGETVLTGPRSFAGFVLADGSKLTQQASSKLSFGRLAAYGKTGMVATELDLENGRIEAGASKQIGPAGGFKVRTPVAVAGLRGTAFRLNVSDDGKVLRNEVLEGIVGIDAQDREVQVKAAEGTVTEQGKAPEAPRPLLPAPSAQGIPTHLVALPLNFAWPGMPDAKGWRAQVAADPGFQKILLDSEGSQPSAQWEAAPPDGHYFLRIRAVDTAGLEGLNTDLAFDLDARPLPPQALAPKADERSYQEQVTFSWAAAPEAQGYVLQIAPNGDFAPGQTVERRLEAVLSATEKLAPGQYEWRLASLDESGQAHGWGAARGVRVQPLPNPPKADTRTENGQAEFAWSAAGAAASYDVEIARRADFASLEGKLHVTETKAAASLKPGRYHWRIRALEADGQAGPWSRPAALVMPPEAPGDIRVNVSIGVLSITWQGNAPAYRLEFARDANFEVPLFNHREEVTHTRLATPEPGQYWVRVIALSETGSRGGQSKPVSFTIDRWQ</sequence>
<dbReference type="Proteomes" id="UP000295443">
    <property type="component" value="Unassembled WGS sequence"/>
</dbReference>
<keyword evidence="3" id="KW-1185">Reference proteome</keyword>
<name>A0A4R1BD68_9PROT</name>
<dbReference type="PANTHER" id="PTHR38731">
    <property type="entry name" value="LIPL45-RELATED LIPOPROTEIN-RELATED"/>
    <property type="match status" value="1"/>
</dbReference>
<dbReference type="InterPro" id="IPR013783">
    <property type="entry name" value="Ig-like_fold"/>
</dbReference>
<gene>
    <name evidence="2" type="ORF">EZJ19_08080</name>
</gene>
<dbReference type="Gene3D" id="2.60.120.1440">
    <property type="match status" value="1"/>
</dbReference>
<organism evidence="2 3">
    <name type="scientific">Parasulfuritortus cantonensis</name>
    <dbReference type="NCBI Taxonomy" id="2528202"/>
    <lineage>
        <taxon>Bacteria</taxon>
        <taxon>Pseudomonadati</taxon>
        <taxon>Pseudomonadota</taxon>
        <taxon>Betaproteobacteria</taxon>
        <taxon>Nitrosomonadales</taxon>
        <taxon>Thiobacillaceae</taxon>
        <taxon>Parasulfuritortus</taxon>
    </lineage>
</organism>
<dbReference type="InterPro" id="IPR016930">
    <property type="entry name" value="UCP029644"/>
</dbReference>
<comment type="caution">
    <text evidence="2">The sequence shown here is derived from an EMBL/GenBank/DDBJ whole genome shotgun (WGS) entry which is preliminary data.</text>
</comment>
<dbReference type="OrthoDB" id="9813091at2"/>
<dbReference type="AlphaFoldDB" id="A0A4R1BD68"/>
<dbReference type="Gene3D" id="2.60.40.10">
    <property type="entry name" value="Immunoglobulins"/>
    <property type="match status" value="3"/>
</dbReference>
<accession>A0A4R1BD68</accession>
<dbReference type="EMBL" id="SJZB01000031">
    <property type="protein sequence ID" value="TCJ15011.1"/>
    <property type="molecule type" value="Genomic_DNA"/>
</dbReference>
<evidence type="ECO:0000313" key="2">
    <source>
        <dbReference type="EMBL" id="TCJ15011.1"/>
    </source>
</evidence>
<evidence type="ECO:0000313" key="3">
    <source>
        <dbReference type="Proteomes" id="UP000295443"/>
    </source>
</evidence>
<reference evidence="2 3" key="1">
    <citation type="submission" date="2019-03" db="EMBL/GenBank/DDBJ databases">
        <title>Genome sequence of Thiobacillaceae bacterium LSR1, a sulfur-oxidizing bacterium isolated from freshwater sediment.</title>
        <authorList>
            <person name="Li S."/>
        </authorList>
    </citation>
    <scope>NUCLEOTIDE SEQUENCE [LARGE SCALE GENOMIC DNA]</scope>
    <source>
        <strain evidence="2 3">LSR1</strain>
    </source>
</reference>
<evidence type="ECO:0000259" key="1">
    <source>
        <dbReference type="Pfam" id="PF04773"/>
    </source>
</evidence>
<dbReference type="PIRSF" id="PIRSF029644">
    <property type="entry name" value="UCP029644"/>
    <property type="match status" value="1"/>
</dbReference>
<dbReference type="InterPro" id="IPR006860">
    <property type="entry name" value="FecR"/>
</dbReference>
<dbReference type="PANTHER" id="PTHR38731:SF1">
    <property type="entry name" value="FECR PROTEIN DOMAIN-CONTAINING PROTEIN"/>
    <property type="match status" value="1"/>
</dbReference>
<feature type="domain" description="FecR protein" evidence="1">
    <location>
        <begin position="174"/>
        <end position="276"/>
    </location>
</feature>
<protein>
    <recommendedName>
        <fullName evidence="1">FecR protein domain-containing protein</fullName>
    </recommendedName>
</protein>